<dbReference type="InterPro" id="IPR028098">
    <property type="entry name" value="Glyco_trans_4-like_N"/>
</dbReference>
<gene>
    <name evidence="2" type="ORF">SAMN05444339_102513</name>
</gene>
<proteinExistence type="predicted"/>
<dbReference type="STRING" id="366533.SAMN05444339_102513"/>
<reference evidence="3" key="1">
    <citation type="submission" date="2016-11" db="EMBL/GenBank/DDBJ databases">
        <authorList>
            <person name="Varghese N."/>
            <person name="Submissions S."/>
        </authorList>
    </citation>
    <scope>NUCLEOTIDE SEQUENCE [LARGE SCALE GENOMIC DNA]</scope>
    <source>
        <strain evidence="3">DSM 29326</strain>
    </source>
</reference>
<dbReference type="GO" id="GO:0016758">
    <property type="term" value="F:hexosyltransferase activity"/>
    <property type="evidence" value="ECO:0007669"/>
    <property type="project" value="TreeGrafter"/>
</dbReference>
<dbReference type="OrthoDB" id="529131at2"/>
<evidence type="ECO:0000259" key="1">
    <source>
        <dbReference type="Pfam" id="PF13439"/>
    </source>
</evidence>
<protein>
    <submittedName>
        <fullName evidence="2">Glycosyltransferase involved in cell wall bisynthesis</fullName>
    </submittedName>
</protein>
<evidence type="ECO:0000313" key="3">
    <source>
        <dbReference type="Proteomes" id="UP000183987"/>
    </source>
</evidence>
<dbReference type="AlphaFoldDB" id="A0A1M4XL50"/>
<sequence>MTRRPVVMHLIDDTTAGGVMRVVDFLVTSGPLQDQARHITRQVARGRIRPERLKADIIVSHLTMNWRGLPGLAALRVANPMTPMIHVEHSYTAGFVAHNVARPRRFRRMLRVGFGLFDRIVAVSAGQAVWIRNAGLCRSDKVAVIPSCVDLSALRAVPDRAGPVRVFGAIGRLDRQKGFDALVTAFRTLPQADIALHVYGQGEEEASLRALAAGDPRIHFKGFAADPTRPYAEVDAVVMPSRWEAYGLVAIEALSAGRPVICADVDGLQDHAPHGAAVVALQTTDDIRRVLERAISGGIERRATIRSASRLEDAFLESWWDLIAVHGKARRTICVAG</sequence>
<dbReference type="PANTHER" id="PTHR45947:SF3">
    <property type="entry name" value="SULFOQUINOVOSYL TRANSFERASE SQD2"/>
    <property type="match status" value="1"/>
</dbReference>
<keyword evidence="3" id="KW-1185">Reference proteome</keyword>
<dbReference type="PANTHER" id="PTHR45947">
    <property type="entry name" value="SULFOQUINOVOSYL TRANSFERASE SQD2"/>
    <property type="match status" value="1"/>
</dbReference>
<dbReference type="InterPro" id="IPR050194">
    <property type="entry name" value="Glycosyltransferase_grp1"/>
</dbReference>
<dbReference type="SUPFAM" id="SSF53756">
    <property type="entry name" value="UDP-Glycosyltransferase/glycogen phosphorylase"/>
    <property type="match status" value="1"/>
</dbReference>
<feature type="domain" description="Glycosyltransferase subfamily 4-like N-terminal" evidence="1">
    <location>
        <begin position="33"/>
        <end position="152"/>
    </location>
</feature>
<accession>A0A1M4XL50</accession>
<dbReference type="CDD" id="cd03801">
    <property type="entry name" value="GT4_PimA-like"/>
    <property type="match status" value="1"/>
</dbReference>
<name>A0A1M4XL50_LOKAT</name>
<dbReference type="Proteomes" id="UP000183987">
    <property type="component" value="Unassembled WGS sequence"/>
</dbReference>
<evidence type="ECO:0000313" key="2">
    <source>
        <dbReference type="EMBL" id="SHE93922.1"/>
    </source>
</evidence>
<keyword evidence="2" id="KW-0808">Transferase</keyword>
<dbReference type="EMBL" id="FQUE01000002">
    <property type="protein sequence ID" value="SHE93922.1"/>
    <property type="molecule type" value="Genomic_DNA"/>
</dbReference>
<dbReference type="RefSeq" id="WP_072856620.1">
    <property type="nucleotide sequence ID" value="NZ_FQUE01000002.1"/>
</dbReference>
<organism evidence="2 3">
    <name type="scientific">Loktanella atrilutea</name>
    <dbReference type="NCBI Taxonomy" id="366533"/>
    <lineage>
        <taxon>Bacteria</taxon>
        <taxon>Pseudomonadati</taxon>
        <taxon>Pseudomonadota</taxon>
        <taxon>Alphaproteobacteria</taxon>
        <taxon>Rhodobacterales</taxon>
        <taxon>Roseobacteraceae</taxon>
        <taxon>Loktanella</taxon>
    </lineage>
</organism>
<dbReference type="Pfam" id="PF13692">
    <property type="entry name" value="Glyco_trans_1_4"/>
    <property type="match status" value="1"/>
</dbReference>
<dbReference type="Pfam" id="PF13439">
    <property type="entry name" value="Glyco_transf_4"/>
    <property type="match status" value="1"/>
</dbReference>
<dbReference type="Gene3D" id="3.40.50.2000">
    <property type="entry name" value="Glycogen Phosphorylase B"/>
    <property type="match status" value="2"/>
</dbReference>